<comment type="caution">
    <text evidence="2">The sequence shown here is derived from an EMBL/GenBank/DDBJ whole genome shotgun (WGS) entry which is preliminary data.</text>
</comment>
<evidence type="ECO:0000313" key="3">
    <source>
        <dbReference type="Proteomes" id="UP000249203"/>
    </source>
</evidence>
<reference evidence="2 3" key="1">
    <citation type="submission" date="2018-06" db="EMBL/GenBank/DDBJ databases">
        <title>Genomic Encyclopedia of Type Strains, Phase III (KMG-III): the genomes of soil and plant-associated and newly described type strains.</title>
        <authorList>
            <person name="Whitman W."/>
        </authorList>
    </citation>
    <scope>NUCLEOTIDE SEQUENCE [LARGE SCALE GENOMIC DNA]</scope>
    <source>
        <strain evidence="2 3">CGMCC 1.15366</strain>
    </source>
</reference>
<dbReference type="Proteomes" id="UP000249203">
    <property type="component" value="Unassembled WGS sequence"/>
</dbReference>
<feature type="coiled-coil region" evidence="1">
    <location>
        <begin position="1"/>
        <end position="35"/>
    </location>
</feature>
<evidence type="ECO:0000256" key="1">
    <source>
        <dbReference type="SAM" id="Coils"/>
    </source>
</evidence>
<name>A0A327WZZ8_9GAMM</name>
<proteinExistence type="predicted"/>
<keyword evidence="1" id="KW-0175">Coiled coil</keyword>
<dbReference type="AlphaFoldDB" id="A0A327WZZ8"/>
<evidence type="ECO:0000313" key="2">
    <source>
        <dbReference type="EMBL" id="RAJ99177.1"/>
    </source>
</evidence>
<sequence>MSESSAQKRKAEAKVEQWEAELKKLKAQAKESSADAQISIEKKMDELRGKISKARD</sequence>
<organism evidence="2 3">
    <name type="scientific">Aliidiomarina maris</name>
    <dbReference type="NCBI Taxonomy" id="531312"/>
    <lineage>
        <taxon>Bacteria</taxon>
        <taxon>Pseudomonadati</taxon>
        <taxon>Pseudomonadota</taxon>
        <taxon>Gammaproteobacteria</taxon>
        <taxon>Alteromonadales</taxon>
        <taxon>Idiomarinaceae</taxon>
        <taxon>Aliidiomarina</taxon>
    </lineage>
</organism>
<gene>
    <name evidence="2" type="ORF">B0I24_103171</name>
</gene>
<protein>
    <submittedName>
        <fullName evidence="2">Uncharacterized protein</fullName>
    </submittedName>
</protein>
<dbReference type="RefSeq" id="WP_157983209.1">
    <property type="nucleotide sequence ID" value="NZ_PIPK01000002.1"/>
</dbReference>
<dbReference type="EMBL" id="QLMD01000003">
    <property type="protein sequence ID" value="RAJ99177.1"/>
    <property type="molecule type" value="Genomic_DNA"/>
</dbReference>
<accession>A0A327WZZ8</accession>